<proteinExistence type="predicted"/>
<evidence type="ECO:0000256" key="1">
    <source>
        <dbReference type="SAM" id="MobiDB-lite"/>
    </source>
</evidence>
<gene>
    <name evidence="2" type="ORF">ILEXP_LOCUS13766</name>
</gene>
<reference evidence="2 3" key="1">
    <citation type="submission" date="2024-02" db="EMBL/GenBank/DDBJ databases">
        <authorList>
            <person name="Vignale AGUSTIN F."/>
            <person name="Sosa J E."/>
            <person name="Modenutti C."/>
        </authorList>
    </citation>
    <scope>NUCLEOTIDE SEQUENCE [LARGE SCALE GENOMIC DNA]</scope>
</reference>
<protein>
    <submittedName>
        <fullName evidence="2">Uncharacterized protein</fullName>
    </submittedName>
</protein>
<organism evidence="2 3">
    <name type="scientific">Ilex paraguariensis</name>
    <name type="common">yerba mate</name>
    <dbReference type="NCBI Taxonomy" id="185542"/>
    <lineage>
        <taxon>Eukaryota</taxon>
        <taxon>Viridiplantae</taxon>
        <taxon>Streptophyta</taxon>
        <taxon>Embryophyta</taxon>
        <taxon>Tracheophyta</taxon>
        <taxon>Spermatophyta</taxon>
        <taxon>Magnoliopsida</taxon>
        <taxon>eudicotyledons</taxon>
        <taxon>Gunneridae</taxon>
        <taxon>Pentapetalae</taxon>
        <taxon>asterids</taxon>
        <taxon>campanulids</taxon>
        <taxon>Aquifoliales</taxon>
        <taxon>Aquifoliaceae</taxon>
        <taxon>Ilex</taxon>
    </lineage>
</organism>
<feature type="region of interest" description="Disordered" evidence="1">
    <location>
        <begin position="1"/>
        <end position="21"/>
    </location>
</feature>
<dbReference type="EMBL" id="CAUOFW020001515">
    <property type="protein sequence ID" value="CAK9145950.1"/>
    <property type="molecule type" value="Genomic_DNA"/>
</dbReference>
<comment type="caution">
    <text evidence="2">The sequence shown here is derived from an EMBL/GenBank/DDBJ whole genome shotgun (WGS) entry which is preliminary data.</text>
</comment>
<sequence>MTGGIGVGGTLQSELTPPPTGVIKPPFKHTCSCGSNRSVLEGLSSCCRGHRSSRSIQARACLHDLLDCTGDQRTDSFRRPVSE</sequence>
<dbReference type="AlphaFoldDB" id="A0ABC8RQY0"/>
<evidence type="ECO:0000313" key="2">
    <source>
        <dbReference type="EMBL" id="CAK9145950.1"/>
    </source>
</evidence>
<accession>A0ABC8RQY0</accession>
<keyword evidence="3" id="KW-1185">Reference proteome</keyword>
<evidence type="ECO:0000313" key="3">
    <source>
        <dbReference type="Proteomes" id="UP001642360"/>
    </source>
</evidence>
<name>A0ABC8RQY0_9AQUA</name>
<dbReference type="Proteomes" id="UP001642360">
    <property type="component" value="Unassembled WGS sequence"/>
</dbReference>